<keyword evidence="5" id="KW-1185">Reference proteome</keyword>
<dbReference type="PROSITE" id="PS51485">
    <property type="entry name" value="PHYTOCYANIN"/>
    <property type="match status" value="1"/>
</dbReference>
<dbReference type="PANTHER" id="PTHR33021">
    <property type="entry name" value="BLUE COPPER PROTEIN"/>
    <property type="match status" value="1"/>
</dbReference>
<dbReference type="InterPro" id="IPR039391">
    <property type="entry name" value="Phytocyanin-like"/>
</dbReference>
<dbReference type="Gene3D" id="2.60.40.420">
    <property type="entry name" value="Cupredoxins - blue copper proteins"/>
    <property type="match status" value="1"/>
</dbReference>
<dbReference type="InterPro" id="IPR008972">
    <property type="entry name" value="Cupredoxin"/>
</dbReference>
<evidence type="ECO:0000313" key="4">
    <source>
        <dbReference type="EMBL" id="RDX68435.1"/>
    </source>
</evidence>
<feature type="domain" description="Phytocyanin" evidence="3">
    <location>
        <begin position="27"/>
        <end position="114"/>
    </location>
</feature>
<feature type="chain" id="PRO_5016769589" evidence="2">
    <location>
        <begin position="26"/>
        <end position="164"/>
    </location>
</feature>
<organism evidence="4 5">
    <name type="scientific">Mucuna pruriens</name>
    <name type="common">Velvet bean</name>
    <name type="synonym">Dolichos pruriens</name>
    <dbReference type="NCBI Taxonomy" id="157652"/>
    <lineage>
        <taxon>Eukaryota</taxon>
        <taxon>Viridiplantae</taxon>
        <taxon>Streptophyta</taxon>
        <taxon>Embryophyta</taxon>
        <taxon>Tracheophyta</taxon>
        <taxon>Spermatophyta</taxon>
        <taxon>Magnoliopsida</taxon>
        <taxon>eudicotyledons</taxon>
        <taxon>Gunneridae</taxon>
        <taxon>Pentapetalae</taxon>
        <taxon>rosids</taxon>
        <taxon>fabids</taxon>
        <taxon>Fabales</taxon>
        <taxon>Fabaceae</taxon>
        <taxon>Papilionoideae</taxon>
        <taxon>50 kb inversion clade</taxon>
        <taxon>NPAAA clade</taxon>
        <taxon>indigoferoid/millettioid clade</taxon>
        <taxon>Phaseoleae</taxon>
        <taxon>Mucuna</taxon>
    </lineage>
</organism>
<evidence type="ECO:0000256" key="2">
    <source>
        <dbReference type="SAM" id="SignalP"/>
    </source>
</evidence>
<feature type="transmembrane region" description="Helical" evidence="1">
    <location>
        <begin position="142"/>
        <end position="162"/>
    </location>
</feature>
<dbReference type="STRING" id="157652.A0A371EQU5"/>
<dbReference type="EMBL" id="QJKJ01012545">
    <property type="protein sequence ID" value="RDX68435.1"/>
    <property type="molecule type" value="Genomic_DNA"/>
</dbReference>
<comment type="caution">
    <text evidence="4">The sequence shown here is derived from an EMBL/GenBank/DDBJ whole genome shotgun (WGS) entry which is preliminary data.</text>
</comment>
<dbReference type="GO" id="GO:0009055">
    <property type="term" value="F:electron transfer activity"/>
    <property type="evidence" value="ECO:0007669"/>
    <property type="project" value="InterPro"/>
</dbReference>
<sequence>MGKGMIFSVALMIICFGGKWVATEAEVHHVVGGDRGWDPTSDLVSWSSGRVFRGLVAELKSREEYEACDVSNPIKMYTEGLHTIPLDSEGIRYFASSKPENCKNGLKLHVQVLPKDTRITNSSTLTVEAPAPTTPSSGTALYGHNTLLMLTLVFCVIIGLLIDI</sequence>
<dbReference type="CDD" id="cd04216">
    <property type="entry name" value="Phytocyanin"/>
    <property type="match status" value="1"/>
</dbReference>
<dbReference type="GO" id="GO:0005886">
    <property type="term" value="C:plasma membrane"/>
    <property type="evidence" value="ECO:0007669"/>
    <property type="project" value="TreeGrafter"/>
</dbReference>
<gene>
    <name evidence="4" type="primary">UCC1</name>
    <name evidence="4" type="ORF">CR513_52582</name>
</gene>
<dbReference type="PANTHER" id="PTHR33021:SF31">
    <property type="entry name" value="OS02G0720100 PROTEIN"/>
    <property type="match status" value="1"/>
</dbReference>
<dbReference type="Proteomes" id="UP000257109">
    <property type="component" value="Unassembled WGS sequence"/>
</dbReference>
<evidence type="ECO:0000313" key="5">
    <source>
        <dbReference type="Proteomes" id="UP000257109"/>
    </source>
</evidence>
<feature type="non-terminal residue" evidence="4">
    <location>
        <position position="1"/>
    </location>
</feature>
<accession>A0A371EQU5</accession>
<dbReference type="Pfam" id="PF02298">
    <property type="entry name" value="Cu_bind_like"/>
    <property type="match status" value="1"/>
</dbReference>
<keyword evidence="1" id="KW-0812">Transmembrane</keyword>
<keyword evidence="1" id="KW-0472">Membrane</keyword>
<dbReference type="SUPFAM" id="SSF49503">
    <property type="entry name" value="Cupredoxins"/>
    <property type="match status" value="1"/>
</dbReference>
<reference evidence="4" key="1">
    <citation type="submission" date="2018-05" db="EMBL/GenBank/DDBJ databases">
        <title>Draft genome of Mucuna pruriens seed.</title>
        <authorList>
            <person name="Nnadi N.E."/>
            <person name="Vos R."/>
            <person name="Hasami M.H."/>
            <person name="Devisetty U.K."/>
            <person name="Aguiy J.C."/>
        </authorList>
    </citation>
    <scope>NUCLEOTIDE SEQUENCE [LARGE SCALE GENOMIC DNA]</scope>
    <source>
        <strain evidence="4">JCA_2017</strain>
    </source>
</reference>
<evidence type="ECO:0000259" key="3">
    <source>
        <dbReference type="PROSITE" id="PS51485"/>
    </source>
</evidence>
<name>A0A371EQU5_MUCPR</name>
<dbReference type="AlphaFoldDB" id="A0A371EQU5"/>
<keyword evidence="2" id="KW-0732">Signal</keyword>
<evidence type="ECO:0000256" key="1">
    <source>
        <dbReference type="SAM" id="Phobius"/>
    </source>
</evidence>
<keyword evidence="1" id="KW-1133">Transmembrane helix</keyword>
<dbReference type="OrthoDB" id="1896188at2759"/>
<proteinExistence type="predicted"/>
<dbReference type="InterPro" id="IPR003245">
    <property type="entry name" value="Phytocyanin_dom"/>
</dbReference>
<feature type="signal peptide" evidence="2">
    <location>
        <begin position="1"/>
        <end position="25"/>
    </location>
</feature>
<protein>
    <submittedName>
        <fullName evidence="4">Uclacyanin 1</fullName>
    </submittedName>
</protein>